<dbReference type="SUPFAM" id="SSF57756">
    <property type="entry name" value="Retrovirus zinc finger-like domains"/>
    <property type="match status" value="2"/>
</dbReference>
<dbReference type="InterPro" id="IPR050195">
    <property type="entry name" value="Primate_lentivir_Gag_pol-like"/>
</dbReference>
<evidence type="ECO:0000313" key="4">
    <source>
        <dbReference type="Proteomes" id="UP000233556"/>
    </source>
</evidence>
<keyword evidence="1" id="KW-0862">Zinc</keyword>
<evidence type="ECO:0000313" key="3">
    <source>
        <dbReference type="EMBL" id="PKU44839.1"/>
    </source>
</evidence>
<name>A0A2I0UFN3_LIMLA</name>
<dbReference type="InterPro" id="IPR008916">
    <property type="entry name" value="Retrov_capsid_C"/>
</dbReference>
<dbReference type="PANTHER" id="PTHR40389:SF3">
    <property type="entry name" value="IGE-BINDING PROTEIN"/>
    <property type="match status" value="1"/>
</dbReference>
<dbReference type="GO" id="GO:0008270">
    <property type="term" value="F:zinc ion binding"/>
    <property type="evidence" value="ECO:0007669"/>
    <property type="project" value="UniProtKB-KW"/>
</dbReference>
<gene>
    <name evidence="3" type="ORF">llap_4863</name>
</gene>
<dbReference type="Gene3D" id="4.10.60.10">
    <property type="entry name" value="Zinc finger, CCHC-type"/>
    <property type="match status" value="1"/>
</dbReference>
<evidence type="ECO:0000256" key="1">
    <source>
        <dbReference type="PROSITE-ProRule" id="PRU00047"/>
    </source>
</evidence>
<dbReference type="SUPFAM" id="SSF47353">
    <property type="entry name" value="Retrovirus capsid dimerization domain-like"/>
    <property type="match status" value="1"/>
</dbReference>
<sequence>MAFIDRLRESLDEQVPNEQARNIILLKLSVEDANTDCQRVLRPLENPNLILELCNWIGSVEYKFEAMAAAFATMKVSSQTCFGCGKPGHLKKHCHNAQKPKLPNISPRCKKGGHYANQCCSKYYKDGKPLSGNCQWSVPAWNHARTQVAPGLLPLQTYPACVPEPAAAPEWTWQPPNQ</sequence>
<proteinExistence type="predicted"/>
<dbReference type="InterPro" id="IPR045345">
    <property type="entry name" value="Gag_p24_C"/>
</dbReference>
<dbReference type="EMBL" id="KZ505800">
    <property type="protein sequence ID" value="PKU44839.1"/>
    <property type="molecule type" value="Genomic_DNA"/>
</dbReference>
<dbReference type="PROSITE" id="PS50158">
    <property type="entry name" value="ZF_CCHC"/>
    <property type="match status" value="1"/>
</dbReference>
<dbReference type="Pfam" id="PF19317">
    <property type="entry name" value="Gag_p24_C"/>
    <property type="match status" value="1"/>
</dbReference>
<feature type="domain" description="CCHC-type" evidence="2">
    <location>
        <begin position="81"/>
        <end position="94"/>
    </location>
</feature>
<dbReference type="Gene3D" id="1.10.1200.30">
    <property type="match status" value="1"/>
</dbReference>
<dbReference type="AlphaFoldDB" id="A0A2I0UFN3"/>
<organism evidence="3 4">
    <name type="scientific">Limosa lapponica baueri</name>
    <dbReference type="NCBI Taxonomy" id="1758121"/>
    <lineage>
        <taxon>Eukaryota</taxon>
        <taxon>Metazoa</taxon>
        <taxon>Chordata</taxon>
        <taxon>Craniata</taxon>
        <taxon>Vertebrata</taxon>
        <taxon>Euteleostomi</taxon>
        <taxon>Archelosauria</taxon>
        <taxon>Archosauria</taxon>
        <taxon>Dinosauria</taxon>
        <taxon>Saurischia</taxon>
        <taxon>Theropoda</taxon>
        <taxon>Coelurosauria</taxon>
        <taxon>Aves</taxon>
        <taxon>Neognathae</taxon>
        <taxon>Neoaves</taxon>
        <taxon>Charadriiformes</taxon>
        <taxon>Scolopacidae</taxon>
        <taxon>Limosa</taxon>
    </lineage>
</organism>
<reference evidence="4" key="1">
    <citation type="submission" date="2017-11" db="EMBL/GenBank/DDBJ databases">
        <authorList>
            <person name="Lima N.C."/>
            <person name="Parody-Merino A.M."/>
            <person name="Battley P.F."/>
            <person name="Fidler A.E."/>
            <person name="Prosdocimi F."/>
        </authorList>
    </citation>
    <scope>NUCLEOTIDE SEQUENCE [LARGE SCALE GENOMIC DNA]</scope>
</reference>
<dbReference type="SMART" id="SM00343">
    <property type="entry name" value="ZnF_C2HC"/>
    <property type="match status" value="2"/>
</dbReference>
<dbReference type="GO" id="GO:0003676">
    <property type="term" value="F:nucleic acid binding"/>
    <property type="evidence" value="ECO:0007669"/>
    <property type="project" value="InterPro"/>
</dbReference>
<evidence type="ECO:0000259" key="2">
    <source>
        <dbReference type="PROSITE" id="PS50158"/>
    </source>
</evidence>
<dbReference type="InterPro" id="IPR036875">
    <property type="entry name" value="Znf_CCHC_sf"/>
</dbReference>
<accession>A0A2I0UFN3</accession>
<dbReference type="PANTHER" id="PTHR40389">
    <property type="entry name" value="ENDOGENOUS RETROVIRUS GROUP K MEMBER 24 GAG POLYPROTEIN-RELATED"/>
    <property type="match status" value="1"/>
</dbReference>
<dbReference type="OrthoDB" id="9386882at2759"/>
<dbReference type="InterPro" id="IPR001878">
    <property type="entry name" value="Znf_CCHC"/>
</dbReference>
<dbReference type="Proteomes" id="UP000233556">
    <property type="component" value="Unassembled WGS sequence"/>
</dbReference>
<protein>
    <submittedName>
        <fullName evidence="3">Endogenous retrovirus group k member 7 gag poly</fullName>
    </submittedName>
</protein>
<keyword evidence="4" id="KW-1185">Reference proteome</keyword>
<keyword evidence="1" id="KW-0863">Zinc-finger</keyword>
<dbReference type="Pfam" id="PF14787">
    <property type="entry name" value="zf-CCHC_5"/>
    <property type="match status" value="1"/>
</dbReference>
<reference evidence="4" key="2">
    <citation type="submission" date="2017-12" db="EMBL/GenBank/DDBJ databases">
        <title>Genome sequence of the Bar-tailed Godwit (Limosa lapponica baueri).</title>
        <authorList>
            <person name="Lima N.C.B."/>
            <person name="Parody-Merino A.M."/>
            <person name="Battley P.F."/>
            <person name="Fidler A.E."/>
            <person name="Prosdocimi F."/>
        </authorList>
    </citation>
    <scope>NUCLEOTIDE SEQUENCE [LARGE SCALE GENOMIC DNA]</scope>
</reference>
<keyword evidence="1" id="KW-0479">Metal-binding</keyword>